<proteinExistence type="predicted"/>
<dbReference type="GO" id="GO:0005634">
    <property type="term" value="C:nucleus"/>
    <property type="evidence" value="ECO:0007669"/>
    <property type="project" value="UniProtKB-SubCell"/>
</dbReference>
<accession>A0A2H3J139</accession>
<dbReference type="AlphaFoldDB" id="A0A2H3J139"/>
<dbReference type="InterPro" id="IPR036864">
    <property type="entry name" value="Zn2-C6_fun-type_DNA-bd_sf"/>
</dbReference>
<dbReference type="PROSITE" id="PS00463">
    <property type="entry name" value="ZN2_CY6_FUNGAL_1"/>
    <property type="match status" value="1"/>
</dbReference>
<keyword evidence="9" id="KW-1185">Reference proteome</keyword>
<evidence type="ECO:0000256" key="3">
    <source>
        <dbReference type="ARBA" id="ARBA00023015"/>
    </source>
</evidence>
<dbReference type="Proteomes" id="UP000218811">
    <property type="component" value="Unassembled WGS sequence"/>
</dbReference>
<feature type="compositionally biased region" description="Polar residues" evidence="6">
    <location>
        <begin position="164"/>
        <end position="206"/>
    </location>
</feature>
<dbReference type="CDD" id="cd00067">
    <property type="entry name" value="GAL4"/>
    <property type="match status" value="1"/>
</dbReference>
<evidence type="ECO:0000256" key="6">
    <source>
        <dbReference type="SAM" id="MobiDB-lite"/>
    </source>
</evidence>
<organism evidence="8 9">
    <name type="scientific">Wolfiporia cocos (strain MD-104)</name>
    <name type="common">Brown rot fungus</name>
    <dbReference type="NCBI Taxonomy" id="742152"/>
    <lineage>
        <taxon>Eukaryota</taxon>
        <taxon>Fungi</taxon>
        <taxon>Dikarya</taxon>
        <taxon>Basidiomycota</taxon>
        <taxon>Agaricomycotina</taxon>
        <taxon>Agaricomycetes</taxon>
        <taxon>Polyporales</taxon>
        <taxon>Phaeolaceae</taxon>
        <taxon>Wolfiporia</taxon>
    </lineage>
</organism>
<evidence type="ECO:0000256" key="4">
    <source>
        <dbReference type="ARBA" id="ARBA00023163"/>
    </source>
</evidence>
<reference evidence="8 9" key="1">
    <citation type="journal article" date="2012" name="Science">
        <title>The Paleozoic origin of enzymatic lignin decomposition reconstructed from 31 fungal genomes.</title>
        <authorList>
            <person name="Floudas D."/>
            <person name="Binder M."/>
            <person name="Riley R."/>
            <person name="Barry K."/>
            <person name="Blanchette R.A."/>
            <person name="Henrissat B."/>
            <person name="Martinez A.T."/>
            <person name="Otillar R."/>
            <person name="Spatafora J.W."/>
            <person name="Yadav J.S."/>
            <person name="Aerts A."/>
            <person name="Benoit I."/>
            <person name="Boyd A."/>
            <person name="Carlson A."/>
            <person name="Copeland A."/>
            <person name="Coutinho P.M."/>
            <person name="de Vries R.P."/>
            <person name="Ferreira P."/>
            <person name="Findley K."/>
            <person name="Foster B."/>
            <person name="Gaskell J."/>
            <person name="Glotzer D."/>
            <person name="Gorecki P."/>
            <person name="Heitman J."/>
            <person name="Hesse C."/>
            <person name="Hori C."/>
            <person name="Igarashi K."/>
            <person name="Jurgens J.A."/>
            <person name="Kallen N."/>
            <person name="Kersten P."/>
            <person name="Kohler A."/>
            <person name="Kuees U."/>
            <person name="Kumar T.K.A."/>
            <person name="Kuo A."/>
            <person name="LaButti K."/>
            <person name="Larrondo L.F."/>
            <person name="Lindquist E."/>
            <person name="Ling A."/>
            <person name="Lombard V."/>
            <person name="Lucas S."/>
            <person name="Lundell T."/>
            <person name="Martin R."/>
            <person name="McLaughlin D.J."/>
            <person name="Morgenstern I."/>
            <person name="Morin E."/>
            <person name="Murat C."/>
            <person name="Nagy L.G."/>
            <person name="Nolan M."/>
            <person name="Ohm R.A."/>
            <person name="Patyshakuliyeva A."/>
            <person name="Rokas A."/>
            <person name="Ruiz-Duenas F.J."/>
            <person name="Sabat G."/>
            <person name="Salamov A."/>
            <person name="Samejima M."/>
            <person name="Schmutz J."/>
            <person name="Slot J.C."/>
            <person name="St John F."/>
            <person name="Stenlid J."/>
            <person name="Sun H."/>
            <person name="Sun S."/>
            <person name="Syed K."/>
            <person name="Tsang A."/>
            <person name="Wiebenga A."/>
            <person name="Young D."/>
            <person name="Pisabarro A."/>
            <person name="Eastwood D.C."/>
            <person name="Martin F."/>
            <person name="Cullen D."/>
            <person name="Grigoriev I.V."/>
            <person name="Hibbett D.S."/>
        </authorList>
    </citation>
    <scope>NUCLEOTIDE SEQUENCE [LARGE SCALE GENOMIC DNA]</scope>
    <source>
        <strain evidence="8 9">MD-104</strain>
    </source>
</reference>
<name>A0A2H3J139_WOLCO</name>
<dbReference type="OrthoDB" id="10261408at2759"/>
<dbReference type="PROSITE" id="PS50048">
    <property type="entry name" value="ZN2_CY6_FUNGAL_2"/>
    <property type="match status" value="1"/>
</dbReference>
<gene>
    <name evidence="8" type="ORF">WOLCODRAFT_156693</name>
</gene>
<keyword evidence="3" id="KW-0805">Transcription regulation</keyword>
<feature type="compositionally biased region" description="Basic residues" evidence="6">
    <location>
        <begin position="253"/>
        <end position="270"/>
    </location>
</feature>
<keyword evidence="4" id="KW-0804">Transcription</keyword>
<evidence type="ECO:0000259" key="7">
    <source>
        <dbReference type="PROSITE" id="PS50048"/>
    </source>
</evidence>
<feature type="domain" description="Zn(2)-C6 fungal-type" evidence="7">
    <location>
        <begin position="218"/>
        <end position="248"/>
    </location>
</feature>
<dbReference type="InterPro" id="IPR001138">
    <property type="entry name" value="Zn2Cys6_DnaBD"/>
</dbReference>
<evidence type="ECO:0000256" key="2">
    <source>
        <dbReference type="ARBA" id="ARBA00022723"/>
    </source>
</evidence>
<evidence type="ECO:0000256" key="5">
    <source>
        <dbReference type="ARBA" id="ARBA00023242"/>
    </source>
</evidence>
<dbReference type="OMA" id="STRPECN"/>
<feature type="region of interest" description="Disordered" evidence="6">
    <location>
        <begin position="250"/>
        <end position="287"/>
    </location>
</feature>
<dbReference type="SMART" id="SM00066">
    <property type="entry name" value="GAL4"/>
    <property type="match status" value="1"/>
</dbReference>
<keyword evidence="2" id="KW-0479">Metal-binding</keyword>
<dbReference type="GO" id="GO:0008270">
    <property type="term" value="F:zinc ion binding"/>
    <property type="evidence" value="ECO:0007669"/>
    <property type="project" value="InterPro"/>
</dbReference>
<dbReference type="EMBL" id="KB467865">
    <property type="protein sequence ID" value="PCH35970.1"/>
    <property type="molecule type" value="Genomic_DNA"/>
</dbReference>
<evidence type="ECO:0000256" key="1">
    <source>
        <dbReference type="ARBA" id="ARBA00004123"/>
    </source>
</evidence>
<dbReference type="InterPro" id="IPR050815">
    <property type="entry name" value="TF_fung"/>
</dbReference>
<feature type="region of interest" description="Disordered" evidence="6">
    <location>
        <begin position="163"/>
        <end position="212"/>
    </location>
</feature>
<protein>
    <recommendedName>
        <fullName evidence="7">Zn(2)-C6 fungal-type domain-containing protein</fullName>
    </recommendedName>
</protein>
<dbReference type="GO" id="GO:0000981">
    <property type="term" value="F:DNA-binding transcription factor activity, RNA polymerase II-specific"/>
    <property type="evidence" value="ECO:0007669"/>
    <property type="project" value="InterPro"/>
</dbReference>
<dbReference type="Pfam" id="PF00172">
    <property type="entry name" value="Zn_clus"/>
    <property type="match status" value="1"/>
</dbReference>
<comment type="subcellular location">
    <subcellularLocation>
        <location evidence="1">Nucleus</location>
    </subcellularLocation>
</comment>
<dbReference type="STRING" id="742152.A0A2H3J139"/>
<keyword evidence="5" id="KW-0539">Nucleus</keyword>
<dbReference type="SUPFAM" id="SSF57701">
    <property type="entry name" value="Zn2/Cys6 DNA-binding domain"/>
    <property type="match status" value="1"/>
</dbReference>
<feature type="region of interest" description="Disordered" evidence="6">
    <location>
        <begin position="121"/>
        <end position="147"/>
    </location>
</feature>
<sequence>MVTSLDREVYVPFHHHVTAADEPFHCSEDGGSELHSPIYDEAYIPEEFPLRLGQVAPRHSDLSLYGAGWDGRFESPDVGVQVRDMQLLQGFQVPSSTLGYDFSHHTSHELGLHDHSLLDLDTPGAPFQPATLTPTADYPFSLPQSRLPEPQFRVSHDALHDTQAAYQPSRSSASVPTAETSSQISLPSSATKPAAATNGNLPTSSRPARREASSVVIACRQCRARKIRCDSTRPVCHNCTRRNNECEYDAVPKRRGPDKRPGTRQRSCKKRPADAAAPPAKKKRKTVDELDAYDVKVKEMGTGLDARDHSLSLTSVHDGSAHMSHASSVSLDASDSSLDGRPGLLYGRDYSPGAHRHAFGVEYPSALAMQKPFARALDVKVHRSHPDEHNKATFIPMTPTVEYTRKTWWDDLLREHSLRDIMSDLTFLFTSSSYWLSFIHIPTFFRDLQDPELRVRMQPAFVMATLAMATLMKSSEIELGANGRTRALYFRDTAQAMLESACSQQSVDYTLAEAALILALFESSCHPHYNPERAACSLKFLDRIIQVLSLYSVDAHDPDVAMFNSRAVPAVYFPDNYRPPKKCCCVVPTHGMASPITEPSTYSPLSPPWNPNWSDAEIRKEECRRLCWVALALVSSYTFQCAAFHQEPQQFALANPANYALLFPGEAYERALGHEQLYGQSPKDSVWAVYCRCMLLWSCSLQPSDERWTADQRGRFALEMLEELRAVQGALDMHQCDVDGTLVFVCKELLYHTRLTMAMRRDVDSAAIFDRRQAEEWLYYQEQIGKSIKAAVLQVGESAGYLLSRRPFQVSWISSQVTICLALWNYDRSLVHALELAKTFLIPLDVMNALWPSPAQRHRRDELRHKLEEACASARLQPPLPAGLTLPPILRTVCSMPPAHIPPSLPLPLPLPPLLSATPSAVAYVLYRHHRPLRPPA</sequence>
<evidence type="ECO:0000313" key="9">
    <source>
        <dbReference type="Proteomes" id="UP000218811"/>
    </source>
</evidence>
<dbReference type="PANTHER" id="PTHR47338:SF5">
    <property type="entry name" value="ZN(II)2CYS6 TRANSCRIPTION FACTOR (EUROFUNG)"/>
    <property type="match status" value="1"/>
</dbReference>
<dbReference type="Gene3D" id="4.10.240.10">
    <property type="entry name" value="Zn(2)-C6 fungal-type DNA-binding domain"/>
    <property type="match status" value="1"/>
</dbReference>
<dbReference type="PANTHER" id="PTHR47338">
    <property type="entry name" value="ZN(II)2CYS6 TRANSCRIPTION FACTOR (EUROFUNG)-RELATED"/>
    <property type="match status" value="1"/>
</dbReference>
<evidence type="ECO:0000313" key="8">
    <source>
        <dbReference type="EMBL" id="PCH35970.1"/>
    </source>
</evidence>